<reference evidence="2" key="1">
    <citation type="submission" date="2013-09" db="EMBL/GenBank/DDBJ databases">
        <title>Corchorus olitorius genome sequencing.</title>
        <authorList>
            <person name="Alam M."/>
            <person name="Haque M.S."/>
            <person name="Islam M.S."/>
            <person name="Emdad E.M."/>
            <person name="Islam M.M."/>
            <person name="Ahmed B."/>
            <person name="Halim A."/>
            <person name="Hossen Q.M.M."/>
            <person name="Hossain M.Z."/>
            <person name="Ahmed R."/>
            <person name="Khan M.M."/>
            <person name="Islam R."/>
            <person name="Rashid M.M."/>
            <person name="Khan S.A."/>
            <person name="Rahman M.S."/>
            <person name="Alam M."/>
            <person name="Yahiya A.S."/>
            <person name="Khan M.S."/>
            <person name="Azam M.S."/>
            <person name="Haque T."/>
            <person name="Lashkar M.Z.H."/>
            <person name="Akhand A.I."/>
            <person name="Morshed G."/>
            <person name="Roy S."/>
            <person name="Uddin K.S."/>
            <person name="Rabeya T."/>
            <person name="Hossain A.S."/>
            <person name="Chowdhury A."/>
            <person name="Snigdha A.R."/>
            <person name="Mortoza M.S."/>
            <person name="Matin S.A."/>
            <person name="Hoque S.M.E."/>
            <person name="Islam M.K."/>
            <person name="Roy D.K."/>
            <person name="Haider R."/>
            <person name="Moosa M.M."/>
            <person name="Elias S.M."/>
            <person name="Hasan A.M."/>
            <person name="Jahan S."/>
            <person name="Shafiuddin M."/>
            <person name="Mahmood N."/>
            <person name="Shommy N.S."/>
        </authorList>
    </citation>
    <scope>NUCLEOTIDE SEQUENCE [LARGE SCALE GENOMIC DNA]</scope>
    <source>
        <strain evidence="2">cv. O-4</strain>
    </source>
</reference>
<sequence length="182" mass="19856">MHKQARIARQRGRVAAHIDNALGELPVFLTLGQRRQQIGLLLAGHTGMLGADADLVNIGQCLGQGKRTLTRGIDQPFVGVAVGNQHGRRHLEQIARHEAGGSQLVVFAACGIVASVVFVRTLDQGFRAFDAQHLARHGGDRQREIAQAAEPVDDALVLFRIEQAQRARDQHAVDMRIDLSEV</sequence>
<name>A0A1R3L1U8_9ROSI</name>
<dbReference type="Proteomes" id="UP000187203">
    <property type="component" value="Unassembled WGS sequence"/>
</dbReference>
<evidence type="ECO:0000313" key="2">
    <source>
        <dbReference type="Proteomes" id="UP000187203"/>
    </source>
</evidence>
<keyword evidence="2" id="KW-1185">Reference proteome</keyword>
<proteinExistence type="predicted"/>
<feature type="non-terminal residue" evidence="1">
    <location>
        <position position="182"/>
    </location>
</feature>
<evidence type="ECO:0000313" key="1">
    <source>
        <dbReference type="EMBL" id="OMP13316.1"/>
    </source>
</evidence>
<gene>
    <name evidence="1" type="ORF">COLO4_01894</name>
</gene>
<protein>
    <submittedName>
        <fullName evidence="1">tRNA threonylcarbamoyladenosine biosynthesis protein</fullName>
    </submittedName>
</protein>
<accession>A0A1R3L1U8</accession>
<organism evidence="1 2">
    <name type="scientific">Corchorus olitorius</name>
    <dbReference type="NCBI Taxonomy" id="93759"/>
    <lineage>
        <taxon>Eukaryota</taxon>
        <taxon>Viridiplantae</taxon>
        <taxon>Streptophyta</taxon>
        <taxon>Embryophyta</taxon>
        <taxon>Tracheophyta</taxon>
        <taxon>Spermatophyta</taxon>
        <taxon>Magnoliopsida</taxon>
        <taxon>eudicotyledons</taxon>
        <taxon>Gunneridae</taxon>
        <taxon>Pentapetalae</taxon>
        <taxon>rosids</taxon>
        <taxon>malvids</taxon>
        <taxon>Malvales</taxon>
        <taxon>Malvaceae</taxon>
        <taxon>Grewioideae</taxon>
        <taxon>Apeibeae</taxon>
        <taxon>Corchorus</taxon>
    </lineage>
</organism>
<dbReference type="AlphaFoldDB" id="A0A1R3L1U8"/>
<comment type="caution">
    <text evidence="1">The sequence shown here is derived from an EMBL/GenBank/DDBJ whole genome shotgun (WGS) entry which is preliminary data.</text>
</comment>
<dbReference type="EMBL" id="AWUE01004585">
    <property type="protein sequence ID" value="OMP13316.1"/>
    <property type="molecule type" value="Genomic_DNA"/>
</dbReference>